<dbReference type="InterPro" id="IPR005162">
    <property type="entry name" value="Retrotrans_gag_dom"/>
</dbReference>
<dbReference type="GO" id="GO:0008270">
    <property type="term" value="F:zinc ion binding"/>
    <property type="evidence" value="ECO:0007669"/>
    <property type="project" value="UniProtKB-KW"/>
</dbReference>
<dbReference type="InterPro" id="IPR001878">
    <property type="entry name" value="Znf_CCHC"/>
</dbReference>
<organism evidence="3">
    <name type="scientific">Photinus pyralis</name>
    <name type="common">Common eastern firefly</name>
    <name type="synonym">Lampyris pyralis</name>
    <dbReference type="NCBI Taxonomy" id="7054"/>
    <lineage>
        <taxon>Eukaryota</taxon>
        <taxon>Metazoa</taxon>
        <taxon>Ecdysozoa</taxon>
        <taxon>Arthropoda</taxon>
        <taxon>Hexapoda</taxon>
        <taxon>Insecta</taxon>
        <taxon>Pterygota</taxon>
        <taxon>Neoptera</taxon>
        <taxon>Endopterygota</taxon>
        <taxon>Coleoptera</taxon>
        <taxon>Polyphaga</taxon>
        <taxon>Elateriformia</taxon>
        <taxon>Elateroidea</taxon>
        <taxon>Lampyridae</taxon>
        <taxon>Lampyrinae</taxon>
        <taxon>Photinus</taxon>
    </lineage>
</organism>
<evidence type="ECO:0000256" key="1">
    <source>
        <dbReference type="PROSITE-ProRule" id="PRU00047"/>
    </source>
</evidence>
<keyword evidence="1" id="KW-0863">Zinc-finger</keyword>
<evidence type="ECO:0000259" key="2">
    <source>
        <dbReference type="PROSITE" id="PS50158"/>
    </source>
</evidence>
<dbReference type="GO" id="GO:0003676">
    <property type="term" value="F:nucleic acid binding"/>
    <property type="evidence" value="ECO:0007669"/>
    <property type="project" value="InterPro"/>
</dbReference>
<name>A0A1Y1MY44_PHOPY</name>
<sequence length="423" mass="48234">MALDINRLKDRELQYELHIRGGLPTGKVDENRAMLRELLKKEKLPDFVLPAYPYSFEEDFIAVTELMGRLTIVTSLLHADQRLHRTKTLVTLSADELSRLRTLQELIKDTRNSLDLKAFKFNESIQMLNIQPAPRKPVTSSPIMPPLDESMRKVGASASKTLSVNSTPIFKWGLKFRGDGTGDTLNTFLDCVERMARSRGVDHVTLFETAYDLFEGPARLWYNINSSRAQSWDELVFLLRETFLPPHYDDDLLEEIKLRIQGPTEPIDIYFAIMQSMFARLMHPPSERQQVMIIKRNLLPFYLDKLGPVVLTSVCDLLRECKTYDVVLHEINRVNALRNRTTLPTLEPEFAYQAPRKPIPVRTPVHSVNGPCWNCQKLGHTISECSEPKLLLCYRCGTKGFTTKTCVHCNPNSLSGNASGGTR</sequence>
<reference evidence="3" key="1">
    <citation type="journal article" date="2016" name="Sci. Rep.">
        <title>Molecular characterization of firefly nuptial gifts: a multi-omics approach sheds light on postcopulatory sexual selection.</title>
        <authorList>
            <person name="Al-Wathiqui N."/>
            <person name="Fallon T.R."/>
            <person name="South A."/>
            <person name="Weng J.K."/>
            <person name="Lewis S.M."/>
        </authorList>
    </citation>
    <scope>NUCLEOTIDE SEQUENCE</scope>
</reference>
<dbReference type="Gene3D" id="4.10.60.10">
    <property type="entry name" value="Zinc finger, CCHC-type"/>
    <property type="match status" value="1"/>
</dbReference>
<accession>A0A1Y1MY44</accession>
<keyword evidence="1" id="KW-0479">Metal-binding</keyword>
<dbReference type="InterPro" id="IPR036875">
    <property type="entry name" value="Znf_CCHC_sf"/>
</dbReference>
<dbReference type="Pfam" id="PF03732">
    <property type="entry name" value="Retrotrans_gag"/>
    <property type="match status" value="1"/>
</dbReference>
<protein>
    <recommendedName>
        <fullName evidence="2">CCHC-type domain-containing protein</fullName>
    </recommendedName>
</protein>
<evidence type="ECO:0000313" key="3">
    <source>
        <dbReference type="EMBL" id="JAV90068.1"/>
    </source>
</evidence>
<feature type="domain" description="CCHC-type" evidence="2">
    <location>
        <begin position="372"/>
        <end position="387"/>
    </location>
</feature>
<dbReference type="SUPFAM" id="SSF57756">
    <property type="entry name" value="Retrovirus zinc finger-like domains"/>
    <property type="match status" value="1"/>
</dbReference>
<keyword evidence="1" id="KW-0862">Zinc</keyword>
<dbReference type="AlphaFoldDB" id="A0A1Y1MY44"/>
<dbReference type="EMBL" id="GEZM01018683">
    <property type="protein sequence ID" value="JAV90068.1"/>
    <property type="molecule type" value="Transcribed_RNA"/>
</dbReference>
<proteinExistence type="predicted"/>
<dbReference type="PROSITE" id="PS50158">
    <property type="entry name" value="ZF_CCHC"/>
    <property type="match status" value="1"/>
</dbReference>